<evidence type="ECO:0000313" key="3">
    <source>
        <dbReference type="Proteomes" id="UP000617743"/>
    </source>
</evidence>
<keyword evidence="3" id="KW-1185">Reference proteome</keyword>
<proteinExistence type="predicted"/>
<protein>
    <submittedName>
        <fullName evidence="2">Uncharacterized protein</fullName>
    </submittedName>
</protein>
<feature type="region of interest" description="Disordered" evidence="1">
    <location>
        <begin position="44"/>
        <end position="79"/>
    </location>
</feature>
<dbReference type="Proteomes" id="UP000617743">
    <property type="component" value="Unassembled WGS sequence"/>
</dbReference>
<organism evidence="2 3">
    <name type="scientific">Streptomyces lomondensis</name>
    <dbReference type="NCBI Taxonomy" id="68229"/>
    <lineage>
        <taxon>Bacteria</taxon>
        <taxon>Bacillati</taxon>
        <taxon>Actinomycetota</taxon>
        <taxon>Actinomycetes</taxon>
        <taxon>Kitasatosporales</taxon>
        <taxon>Streptomycetaceae</taxon>
        <taxon>Streptomyces</taxon>
    </lineage>
</organism>
<reference evidence="3" key="1">
    <citation type="journal article" date="2019" name="Int. J. Syst. Evol. Microbiol.">
        <title>The Global Catalogue of Microorganisms (GCM) 10K type strain sequencing project: providing services to taxonomists for standard genome sequencing and annotation.</title>
        <authorList>
            <consortium name="The Broad Institute Genomics Platform"/>
            <consortium name="The Broad Institute Genome Sequencing Center for Infectious Disease"/>
            <person name="Wu L."/>
            <person name="Ma J."/>
        </authorList>
    </citation>
    <scope>NUCLEOTIDE SEQUENCE [LARGE SCALE GENOMIC DNA]</scope>
    <source>
        <strain evidence="3">JCM 4866</strain>
    </source>
</reference>
<name>A0ABQ2XEV5_9ACTN</name>
<accession>A0ABQ2XEV5</accession>
<dbReference type="EMBL" id="BMWC01000007">
    <property type="protein sequence ID" value="GGX13592.1"/>
    <property type="molecule type" value="Genomic_DNA"/>
</dbReference>
<gene>
    <name evidence="2" type="ORF">GCM10010383_49550</name>
</gene>
<comment type="caution">
    <text evidence="2">The sequence shown here is derived from an EMBL/GenBank/DDBJ whole genome shotgun (WGS) entry which is preliminary data.</text>
</comment>
<sequence>MRRARDGCPAPTVRHDAACRATVGSCSDRLRAFDELAAFEAGSGADEGDEVGCVHGPPPLLGGLDELEAHGGHGTLELD</sequence>
<evidence type="ECO:0000313" key="2">
    <source>
        <dbReference type="EMBL" id="GGX13592.1"/>
    </source>
</evidence>
<evidence type="ECO:0000256" key="1">
    <source>
        <dbReference type="SAM" id="MobiDB-lite"/>
    </source>
</evidence>